<dbReference type="PROSITE" id="PS01137">
    <property type="entry name" value="TATD_1"/>
    <property type="match status" value="1"/>
</dbReference>
<evidence type="ECO:0000256" key="1">
    <source>
        <dbReference type="ARBA" id="ARBA00009275"/>
    </source>
</evidence>
<feature type="binding site" evidence="4">
    <location>
        <position position="203"/>
    </location>
    <ligand>
        <name>a divalent metal cation</name>
        <dbReference type="ChEBI" id="CHEBI:60240"/>
        <label>1</label>
    </ligand>
</feature>
<evidence type="ECO:0000256" key="2">
    <source>
        <dbReference type="ARBA" id="ARBA00022723"/>
    </source>
</evidence>
<dbReference type="GO" id="GO:0016788">
    <property type="term" value="F:hydrolase activity, acting on ester bonds"/>
    <property type="evidence" value="ECO:0007669"/>
    <property type="project" value="InterPro"/>
</dbReference>
<accession>A0A0F3P9G2</accession>
<evidence type="ECO:0000256" key="4">
    <source>
        <dbReference type="PIRSR" id="PIRSR005902-1"/>
    </source>
</evidence>
<dbReference type="RefSeq" id="WP_045914475.1">
    <property type="nucleotide sequence ID" value="NZ_LAOA01000011.1"/>
</dbReference>
<dbReference type="PATRIC" id="fig|1359175.3.peg.186"/>
<evidence type="ECO:0000313" key="6">
    <source>
        <dbReference type="Proteomes" id="UP000033671"/>
    </source>
</evidence>
<dbReference type="SUPFAM" id="SSF51556">
    <property type="entry name" value="Metallo-dependent hydrolases"/>
    <property type="match status" value="1"/>
</dbReference>
<organism evidence="5 6">
    <name type="scientific">Orientia tsutsugamushi str. TA716</name>
    <dbReference type="NCBI Taxonomy" id="1359175"/>
    <lineage>
        <taxon>Bacteria</taxon>
        <taxon>Pseudomonadati</taxon>
        <taxon>Pseudomonadota</taxon>
        <taxon>Alphaproteobacteria</taxon>
        <taxon>Rickettsiales</taxon>
        <taxon>Rickettsiaceae</taxon>
        <taxon>Rickettsieae</taxon>
        <taxon>Orientia</taxon>
    </lineage>
</organism>
<gene>
    <name evidence="5" type="ORF">OTSTA716_0494</name>
</gene>
<feature type="binding site" evidence="4">
    <location>
        <position position="6"/>
    </location>
    <ligand>
        <name>a divalent metal cation</name>
        <dbReference type="ChEBI" id="CHEBI:60240"/>
        <label>1</label>
    </ligand>
</feature>
<dbReference type="InterPro" id="IPR018228">
    <property type="entry name" value="DNase_TatD-rel_CS"/>
</dbReference>
<feature type="binding site" evidence="4">
    <location>
        <position position="89"/>
    </location>
    <ligand>
        <name>a divalent metal cation</name>
        <dbReference type="ChEBI" id="CHEBI:60240"/>
        <label>1</label>
    </ligand>
</feature>
<dbReference type="Pfam" id="PF01026">
    <property type="entry name" value="TatD_DNase"/>
    <property type="match status" value="1"/>
</dbReference>
<dbReference type="GO" id="GO:0046872">
    <property type="term" value="F:metal ion binding"/>
    <property type="evidence" value="ECO:0007669"/>
    <property type="project" value="UniProtKB-KW"/>
</dbReference>
<evidence type="ECO:0000313" key="5">
    <source>
        <dbReference type="EMBL" id="KJV76985.1"/>
    </source>
</evidence>
<comment type="similarity">
    <text evidence="1">Belongs to the metallo-dependent hydrolases superfamily. TatD-type hydrolase family.</text>
</comment>
<keyword evidence="2 4" id="KW-0479">Metal-binding</keyword>
<dbReference type="PANTHER" id="PTHR46124:SF2">
    <property type="entry name" value="D-AMINOACYL-TRNA DEACYLASE"/>
    <property type="match status" value="1"/>
</dbReference>
<dbReference type="GO" id="GO:0004536">
    <property type="term" value="F:DNA nuclease activity"/>
    <property type="evidence" value="ECO:0007669"/>
    <property type="project" value="InterPro"/>
</dbReference>
<dbReference type="PROSITE" id="PS01091">
    <property type="entry name" value="TATD_3"/>
    <property type="match status" value="1"/>
</dbReference>
<evidence type="ECO:0000256" key="3">
    <source>
        <dbReference type="ARBA" id="ARBA00022801"/>
    </source>
</evidence>
<proteinExistence type="inferred from homology"/>
<dbReference type="CDD" id="cd01310">
    <property type="entry name" value="TatD_DNAse"/>
    <property type="match status" value="1"/>
</dbReference>
<comment type="caution">
    <text evidence="5">The sequence shown here is derived from an EMBL/GenBank/DDBJ whole genome shotgun (WGS) entry which is preliminary data.</text>
</comment>
<protein>
    <submittedName>
        <fullName evidence="5">Hydrolase, TatD family protein</fullName>
    </submittedName>
</protein>
<dbReference type="PIRSF" id="PIRSF005902">
    <property type="entry name" value="DNase_TatD"/>
    <property type="match status" value="1"/>
</dbReference>
<reference evidence="5 6" key="1">
    <citation type="submission" date="2015-01" db="EMBL/GenBank/DDBJ databases">
        <title>Genome Sequencing of Rickettsiales.</title>
        <authorList>
            <person name="Daugherty S.C."/>
            <person name="Su Q."/>
            <person name="Abolude K."/>
            <person name="Beier-Sexton M."/>
            <person name="Carlyon J.A."/>
            <person name="Carter R."/>
            <person name="Day N.P."/>
            <person name="Dumler S.J."/>
            <person name="Dyachenko V."/>
            <person name="Godinez A."/>
            <person name="Kurtti T.J."/>
            <person name="Lichay M."/>
            <person name="Mullins K.E."/>
            <person name="Ott S."/>
            <person name="Pappas-Brown V."/>
            <person name="Paris D.H."/>
            <person name="Patel P."/>
            <person name="Richards A.L."/>
            <person name="Sadzewicz L."/>
            <person name="Sears K."/>
            <person name="Seidman D."/>
            <person name="Sengamalay N."/>
            <person name="Stenos J."/>
            <person name="Tallon L.J."/>
            <person name="Vincent G."/>
            <person name="Fraser C.M."/>
            <person name="Munderloh U."/>
            <person name="Dunning-Hotopp J.C."/>
        </authorList>
    </citation>
    <scope>NUCLEOTIDE SEQUENCE [LARGE SCALE GENOMIC DNA]</scope>
    <source>
        <strain evidence="5 6">TA716</strain>
    </source>
</reference>
<dbReference type="InterPro" id="IPR001130">
    <property type="entry name" value="TatD-like"/>
</dbReference>
<dbReference type="FunFam" id="3.20.20.140:FF:000005">
    <property type="entry name" value="TatD family hydrolase"/>
    <property type="match status" value="1"/>
</dbReference>
<feature type="binding site" evidence="4">
    <location>
        <position position="127"/>
    </location>
    <ligand>
        <name>a divalent metal cation</name>
        <dbReference type="ChEBI" id="CHEBI:60240"/>
        <label>2</label>
    </ligand>
</feature>
<dbReference type="PANTHER" id="PTHR46124">
    <property type="entry name" value="D-AMINOACYL-TRNA DEACYLASE"/>
    <property type="match status" value="1"/>
</dbReference>
<name>A0A0F3P9G2_ORITS</name>
<dbReference type="InterPro" id="IPR032466">
    <property type="entry name" value="Metal_Hydrolase"/>
</dbReference>
<dbReference type="InterPro" id="IPR015991">
    <property type="entry name" value="TatD/YcfH-like"/>
</dbReference>
<dbReference type="NCBIfam" id="TIGR00010">
    <property type="entry name" value="YchF/TatD family DNA exonuclease"/>
    <property type="match status" value="1"/>
</dbReference>
<dbReference type="AlphaFoldDB" id="A0A0F3P9G2"/>
<feature type="binding site" evidence="4">
    <location>
        <position position="8"/>
    </location>
    <ligand>
        <name>a divalent metal cation</name>
        <dbReference type="ChEBI" id="CHEBI:60240"/>
        <label>1</label>
    </ligand>
</feature>
<dbReference type="EMBL" id="LAOA01000011">
    <property type="protein sequence ID" value="KJV76985.1"/>
    <property type="molecule type" value="Genomic_DNA"/>
</dbReference>
<feature type="binding site" evidence="4">
    <location>
        <position position="153"/>
    </location>
    <ligand>
        <name>a divalent metal cation</name>
        <dbReference type="ChEBI" id="CHEBI:60240"/>
        <label>2</label>
    </ligand>
</feature>
<dbReference type="Gene3D" id="3.20.20.140">
    <property type="entry name" value="Metal-dependent hydrolases"/>
    <property type="match status" value="1"/>
</dbReference>
<keyword evidence="3 5" id="KW-0378">Hydrolase</keyword>
<dbReference type="Proteomes" id="UP000033671">
    <property type="component" value="Unassembled WGS sequence"/>
</dbReference>
<sequence length="262" mass="29404">MLIDSHCHLNMLTEQDVAIKNAIANGVKSMLTISTNLTEFPEICAITQKYSNIFSSVGVHPTEVANYQHVSAELLSNLAENPKTVAIGETGLDYFHNSSNEHKLLQKKVFIEHIKAAHITKLPVIVHTRDAEHDTYEILCNACKKYDFKAVIHCFTASKDFAIKMLELGIYISVSGIITFKNAENLRKTIYDMPISSLLIETDSPYLAPVPMRSKQNEPAYLVYIADVVSRIKNIPVNELAKITTNNFQKLFLKADIYNSSI</sequence>